<dbReference type="PRINTS" id="PR00834">
    <property type="entry name" value="PROTEASES2C"/>
</dbReference>
<dbReference type="InterPro" id="IPR001940">
    <property type="entry name" value="Peptidase_S1C"/>
</dbReference>
<sequence length="421" mass="45293">MSDDNIYDVENYEDVNNIGDDNLNSTLTDNINEDFIDEDKILERNNKFDSNQDNMNNYNKKKKKNGGFKIIAIALIAGLLGGALGGGSIYYAMRGANTKQQSTAITPNPQTFETVEGALTASEAFEKVAPAVVIVSANGVTDYSGIIPQQVDGIGSGFIINEEGYILTNYHVIEGAKEVVVTLSDGRDVKAKVVNYDQNQDIAMLKLSDNNVKVPAVVQLGDSDALKPGEEVLAIGTPLSKDFNQTVTGGLVSAVNRTVETSTGVKLNLIQTDAAINPGNSGGPLINTKGEVVGINTLKISGGAEGIGFSIPINEVKDRIDALSKPILNLGVSIREVDEKLAKQYDMQEGLYIVDVSEFSPAEKAGLKGGDIIVKFDGERIKTFDELRAIRDTKKEGDIVKVEVVRNGENKTFDVQLEAKE</sequence>
<organism evidence="6 7">
    <name type="scientific">Clostridium tertium</name>
    <dbReference type="NCBI Taxonomy" id="1559"/>
    <lineage>
        <taxon>Bacteria</taxon>
        <taxon>Bacillati</taxon>
        <taxon>Bacillota</taxon>
        <taxon>Clostridia</taxon>
        <taxon>Eubacteriales</taxon>
        <taxon>Clostridiaceae</taxon>
        <taxon>Clostridium</taxon>
    </lineage>
</organism>
<accession>A0A9X4B2Y7</accession>
<dbReference type="InterPro" id="IPR051201">
    <property type="entry name" value="Chloro_Bact_Ser_Proteases"/>
</dbReference>
<reference evidence="6" key="1">
    <citation type="submission" date="2022-05" db="EMBL/GenBank/DDBJ databases">
        <title>Draft genome sequence of Clostridium tertium strain CP3 isolated from Peru.</title>
        <authorList>
            <person name="Hurtado R."/>
            <person name="Lima L."/>
            <person name="Sousa T."/>
            <person name="Jaiswal A.K."/>
            <person name="Tiwari S."/>
            <person name="Maturrano L."/>
            <person name="Brenig B."/>
            <person name="Azevedo V."/>
        </authorList>
    </citation>
    <scope>NUCLEOTIDE SEQUENCE</scope>
    <source>
        <strain evidence="6">CP3</strain>
    </source>
</reference>
<dbReference type="Pfam" id="PF13180">
    <property type="entry name" value="PDZ_2"/>
    <property type="match status" value="1"/>
</dbReference>
<protein>
    <submittedName>
        <fullName evidence="6">Trypsin-like peptidase domain-containing protein</fullName>
    </submittedName>
</protein>
<dbReference type="SMART" id="SM00228">
    <property type="entry name" value="PDZ"/>
    <property type="match status" value="1"/>
</dbReference>
<dbReference type="GO" id="GO:0006508">
    <property type="term" value="P:proteolysis"/>
    <property type="evidence" value="ECO:0007669"/>
    <property type="project" value="UniProtKB-KW"/>
</dbReference>
<evidence type="ECO:0000313" key="7">
    <source>
        <dbReference type="Proteomes" id="UP001141183"/>
    </source>
</evidence>
<dbReference type="EMBL" id="JAMRYU010000026">
    <property type="protein sequence ID" value="MDC4242227.1"/>
    <property type="molecule type" value="Genomic_DNA"/>
</dbReference>
<keyword evidence="3" id="KW-0378">Hydrolase</keyword>
<keyword evidence="4" id="KW-0812">Transmembrane</keyword>
<dbReference type="GO" id="GO:0004252">
    <property type="term" value="F:serine-type endopeptidase activity"/>
    <property type="evidence" value="ECO:0007669"/>
    <property type="project" value="InterPro"/>
</dbReference>
<keyword evidence="7" id="KW-1185">Reference proteome</keyword>
<keyword evidence="4" id="KW-0472">Membrane</keyword>
<keyword evidence="2" id="KW-0645">Protease</keyword>
<feature type="domain" description="PDZ" evidence="5">
    <location>
        <begin position="310"/>
        <end position="408"/>
    </location>
</feature>
<dbReference type="Gene3D" id="2.40.10.10">
    <property type="entry name" value="Trypsin-like serine proteases"/>
    <property type="match status" value="2"/>
</dbReference>
<dbReference type="PANTHER" id="PTHR43343">
    <property type="entry name" value="PEPTIDASE S12"/>
    <property type="match status" value="1"/>
</dbReference>
<name>A0A9X4B2Y7_9CLOT</name>
<dbReference type="InterPro" id="IPR009003">
    <property type="entry name" value="Peptidase_S1_PA"/>
</dbReference>
<keyword evidence="4" id="KW-1133">Transmembrane helix</keyword>
<dbReference type="PROSITE" id="PS50106">
    <property type="entry name" value="PDZ"/>
    <property type="match status" value="1"/>
</dbReference>
<dbReference type="Pfam" id="PF13365">
    <property type="entry name" value="Trypsin_2"/>
    <property type="match status" value="1"/>
</dbReference>
<gene>
    <name evidence="6" type="ORF">NE398_19020</name>
</gene>
<dbReference type="Gene3D" id="2.30.42.10">
    <property type="match status" value="1"/>
</dbReference>
<evidence type="ECO:0000256" key="2">
    <source>
        <dbReference type="ARBA" id="ARBA00022670"/>
    </source>
</evidence>
<dbReference type="AlphaFoldDB" id="A0A9X4B2Y7"/>
<dbReference type="RefSeq" id="WP_008676521.1">
    <property type="nucleotide sequence ID" value="NZ_CABKOG010000003.1"/>
</dbReference>
<dbReference type="SUPFAM" id="SSF50494">
    <property type="entry name" value="Trypsin-like serine proteases"/>
    <property type="match status" value="1"/>
</dbReference>
<comment type="similarity">
    <text evidence="1">Belongs to the peptidase S1C family.</text>
</comment>
<evidence type="ECO:0000256" key="3">
    <source>
        <dbReference type="ARBA" id="ARBA00022801"/>
    </source>
</evidence>
<evidence type="ECO:0000256" key="1">
    <source>
        <dbReference type="ARBA" id="ARBA00010541"/>
    </source>
</evidence>
<dbReference type="InterPro" id="IPR036034">
    <property type="entry name" value="PDZ_sf"/>
</dbReference>
<dbReference type="InterPro" id="IPR043504">
    <property type="entry name" value="Peptidase_S1_PA_chymotrypsin"/>
</dbReference>
<evidence type="ECO:0000313" key="6">
    <source>
        <dbReference type="EMBL" id="MDC4242227.1"/>
    </source>
</evidence>
<evidence type="ECO:0000256" key="4">
    <source>
        <dbReference type="SAM" id="Phobius"/>
    </source>
</evidence>
<dbReference type="SUPFAM" id="SSF50156">
    <property type="entry name" value="PDZ domain-like"/>
    <property type="match status" value="1"/>
</dbReference>
<feature type="transmembrane region" description="Helical" evidence="4">
    <location>
        <begin position="70"/>
        <end position="93"/>
    </location>
</feature>
<proteinExistence type="inferred from homology"/>
<comment type="caution">
    <text evidence="6">The sequence shown here is derived from an EMBL/GenBank/DDBJ whole genome shotgun (WGS) entry which is preliminary data.</text>
</comment>
<dbReference type="InterPro" id="IPR001478">
    <property type="entry name" value="PDZ"/>
</dbReference>
<evidence type="ECO:0000259" key="5">
    <source>
        <dbReference type="PROSITE" id="PS50106"/>
    </source>
</evidence>
<dbReference type="Proteomes" id="UP001141183">
    <property type="component" value="Unassembled WGS sequence"/>
</dbReference>
<dbReference type="PANTHER" id="PTHR43343:SF3">
    <property type="entry name" value="PROTEASE DO-LIKE 8, CHLOROPLASTIC"/>
    <property type="match status" value="1"/>
</dbReference>